<evidence type="ECO:0000313" key="2">
    <source>
        <dbReference type="Proteomes" id="UP000265566"/>
    </source>
</evidence>
<name>A0A396KCL0_MEDTR</name>
<gene>
    <name evidence="1" type="ORF">MtrunA17_Chr1g0213731</name>
</gene>
<reference evidence="2" key="1">
    <citation type="journal article" date="2018" name="Nat. Plants">
        <title>Whole-genome landscape of Medicago truncatula symbiotic genes.</title>
        <authorList>
            <person name="Pecrix Y."/>
            <person name="Staton S.E."/>
            <person name="Sallet E."/>
            <person name="Lelandais-Briere C."/>
            <person name="Moreau S."/>
            <person name="Carrere S."/>
            <person name="Blein T."/>
            <person name="Jardinaud M.F."/>
            <person name="Latrasse D."/>
            <person name="Zouine M."/>
            <person name="Zahm M."/>
            <person name="Kreplak J."/>
            <person name="Mayjonade B."/>
            <person name="Satge C."/>
            <person name="Perez M."/>
            <person name="Cauet S."/>
            <person name="Marande W."/>
            <person name="Chantry-Darmon C."/>
            <person name="Lopez-Roques C."/>
            <person name="Bouchez O."/>
            <person name="Berard A."/>
            <person name="Debelle F."/>
            <person name="Munos S."/>
            <person name="Bendahmane A."/>
            <person name="Berges H."/>
            <person name="Niebel A."/>
            <person name="Buitink J."/>
            <person name="Frugier F."/>
            <person name="Benhamed M."/>
            <person name="Crespi M."/>
            <person name="Gouzy J."/>
            <person name="Gamas P."/>
        </authorList>
    </citation>
    <scope>NUCLEOTIDE SEQUENCE [LARGE SCALE GENOMIC DNA]</scope>
    <source>
        <strain evidence="2">cv. Jemalong A17</strain>
    </source>
</reference>
<dbReference type="Proteomes" id="UP000265566">
    <property type="component" value="Chromosome 1"/>
</dbReference>
<evidence type="ECO:0000313" key="1">
    <source>
        <dbReference type="EMBL" id="RHN82807.1"/>
    </source>
</evidence>
<dbReference type="EMBL" id="PSQE01000001">
    <property type="protein sequence ID" value="RHN82807.1"/>
    <property type="molecule type" value="Genomic_DNA"/>
</dbReference>
<accession>A0A396KCL0</accession>
<proteinExistence type="predicted"/>
<dbReference type="Gramene" id="rna6995">
    <property type="protein sequence ID" value="RHN82807.1"/>
    <property type="gene ID" value="gene6995"/>
</dbReference>
<organism evidence="1 2">
    <name type="scientific">Medicago truncatula</name>
    <name type="common">Barrel medic</name>
    <name type="synonym">Medicago tribuloides</name>
    <dbReference type="NCBI Taxonomy" id="3880"/>
    <lineage>
        <taxon>Eukaryota</taxon>
        <taxon>Viridiplantae</taxon>
        <taxon>Streptophyta</taxon>
        <taxon>Embryophyta</taxon>
        <taxon>Tracheophyta</taxon>
        <taxon>Spermatophyta</taxon>
        <taxon>Magnoliopsida</taxon>
        <taxon>eudicotyledons</taxon>
        <taxon>Gunneridae</taxon>
        <taxon>Pentapetalae</taxon>
        <taxon>rosids</taxon>
        <taxon>fabids</taxon>
        <taxon>Fabales</taxon>
        <taxon>Fabaceae</taxon>
        <taxon>Papilionoideae</taxon>
        <taxon>50 kb inversion clade</taxon>
        <taxon>NPAAA clade</taxon>
        <taxon>Hologalegina</taxon>
        <taxon>IRL clade</taxon>
        <taxon>Trifolieae</taxon>
        <taxon>Medicago</taxon>
    </lineage>
</organism>
<dbReference type="AlphaFoldDB" id="A0A396KCL0"/>
<protein>
    <submittedName>
        <fullName evidence="1">Uncharacterized protein</fullName>
    </submittedName>
</protein>
<sequence>MSWRWGLNSPTNTAALHLSHGASIFICRDRWPAKLPLTMGKVTFIPKFATFSCIELVAQPGLSNWWRRTVWEGLWNIWISTNWWNSRTATNIDHLIDSFKAPRNIMQEMASLAKWTSRGAA</sequence>
<comment type="caution">
    <text evidence="1">The sequence shown here is derived from an EMBL/GenBank/DDBJ whole genome shotgun (WGS) entry which is preliminary data.</text>
</comment>